<protein>
    <recommendedName>
        <fullName evidence="1">PPC domain-containing protein</fullName>
    </recommendedName>
</protein>
<organism evidence="2 3">
    <name type="scientific">Candidatus Roizmanbacteria bacterium RIFCSPHIGHO2_02_FULL_38_11</name>
    <dbReference type="NCBI Taxonomy" id="1802039"/>
    <lineage>
        <taxon>Bacteria</taxon>
        <taxon>Candidatus Roizmaniibacteriota</taxon>
    </lineage>
</organism>
<gene>
    <name evidence="2" type="ORF">A3C25_00055</name>
</gene>
<sequence length="151" mass="16848">MTPIEIIHHQTKSKSSESYTLRLPPDNEYITELLKFCKLKGIKAAWFNALGGAKRVEVGRFNFKAMKYEPHTYEEDLEITSIAGNVGLQDGKLITHTHAQFARADLSVIGGHLSSLIVQGTCEIYLTTFPTEFQRTRGTVGLKLLTPPDAK</sequence>
<dbReference type="EMBL" id="MFZO01000007">
    <property type="protein sequence ID" value="OGK25487.1"/>
    <property type="molecule type" value="Genomic_DNA"/>
</dbReference>
<dbReference type="Gene3D" id="3.30.1330.80">
    <property type="entry name" value="Hypothetical protein, similar to alpha- acetolactate decarboxylase, domain 2"/>
    <property type="match status" value="1"/>
</dbReference>
<evidence type="ECO:0000259" key="1">
    <source>
        <dbReference type="PROSITE" id="PS51742"/>
    </source>
</evidence>
<accession>A0A1F7H282</accession>
<proteinExistence type="predicted"/>
<evidence type="ECO:0000313" key="3">
    <source>
        <dbReference type="Proteomes" id="UP000177913"/>
    </source>
</evidence>
<dbReference type="PROSITE" id="PS51742">
    <property type="entry name" value="PPC"/>
    <property type="match status" value="1"/>
</dbReference>
<dbReference type="CDD" id="cd11378">
    <property type="entry name" value="DUF296"/>
    <property type="match status" value="1"/>
</dbReference>
<dbReference type="AlphaFoldDB" id="A0A1F7H282"/>
<dbReference type="PANTHER" id="PTHR34988:SF1">
    <property type="entry name" value="DNA-BINDING PROTEIN"/>
    <property type="match status" value="1"/>
</dbReference>
<comment type="caution">
    <text evidence="2">The sequence shown here is derived from an EMBL/GenBank/DDBJ whole genome shotgun (WGS) entry which is preliminary data.</text>
</comment>
<dbReference type="Pfam" id="PF03479">
    <property type="entry name" value="PCC"/>
    <property type="match status" value="1"/>
</dbReference>
<dbReference type="SUPFAM" id="SSF117856">
    <property type="entry name" value="AF0104/ALDC/Ptd012-like"/>
    <property type="match status" value="1"/>
</dbReference>
<dbReference type="InterPro" id="IPR005175">
    <property type="entry name" value="PPC_dom"/>
</dbReference>
<dbReference type="Proteomes" id="UP000177913">
    <property type="component" value="Unassembled WGS sequence"/>
</dbReference>
<feature type="domain" description="PPC" evidence="1">
    <location>
        <begin position="13"/>
        <end position="151"/>
    </location>
</feature>
<reference evidence="2 3" key="1">
    <citation type="journal article" date="2016" name="Nat. Commun.">
        <title>Thousands of microbial genomes shed light on interconnected biogeochemical processes in an aquifer system.</title>
        <authorList>
            <person name="Anantharaman K."/>
            <person name="Brown C.T."/>
            <person name="Hug L.A."/>
            <person name="Sharon I."/>
            <person name="Castelle C.J."/>
            <person name="Probst A.J."/>
            <person name="Thomas B.C."/>
            <person name="Singh A."/>
            <person name="Wilkins M.J."/>
            <person name="Karaoz U."/>
            <person name="Brodie E.L."/>
            <person name="Williams K.H."/>
            <person name="Hubbard S.S."/>
            <person name="Banfield J.F."/>
        </authorList>
    </citation>
    <scope>NUCLEOTIDE SEQUENCE [LARGE SCALE GENOMIC DNA]</scope>
</reference>
<evidence type="ECO:0000313" key="2">
    <source>
        <dbReference type="EMBL" id="OGK25487.1"/>
    </source>
</evidence>
<dbReference type="PANTHER" id="PTHR34988">
    <property type="entry name" value="PROTEIN, PUTATIVE-RELATED"/>
    <property type="match status" value="1"/>
</dbReference>
<name>A0A1F7H282_9BACT</name>